<dbReference type="RefSeq" id="WP_013630791.1">
    <property type="nucleotide sequence ID" value="NC_015174.1"/>
</dbReference>
<keyword evidence="5" id="KW-1133">Transmembrane helix</keyword>
<evidence type="ECO:0000256" key="5">
    <source>
        <dbReference type="ARBA" id="ARBA00022989"/>
    </source>
</evidence>
<dbReference type="Proteomes" id="UP000006860">
    <property type="component" value="Chromosome"/>
</dbReference>
<comment type="subcellular location">
    <subcellularLocation>
        <location evidence="1">Cell membrane</location>
        <topology evidence="1">Single-pass membrane protein</topology>
    </subcellularLocation>
    <subcellularLocation>
        <location evidence="7">Cell membrane</location>
        <topology evidence="7">Single-pass type II membrane protein</topology>
    </subcellularLocation>
</comment>
<evidence type="ECO:0000256" key="2">
    <source>
        <dbReference type="ARBA" id="ARBA00005811"/>
    </source>
</evidence>
<keyword evidence="3" id="KW-1003">Cell membrane</keyword>
<evidence type="ECO:0000313" key="9">
    <source>
        <dbReference type="Proteomes" id="UP000006860"/>
    </source>
</evidence>
<evidence type="ECO:0000313" key="8">
    <source>
        <dbReference type="EMBL" id="ADY62087.1"/>
    </source>
</evidence>
<dbReference type="AlphaFoldDB" id="F0SMA8"/>
<dbReference type="HOGENOM" id="CLU_085305_3_5_0"/>
<dbReference type="PANTHER" id="PTHR30558:SF3">
    <property type="entry name" value="BIOPOLYMER TRANSPORT PROTEIN EXBD-RELATED"/>
    <property type="match status" value="1"/>
</dbReference>
<proteinExistence type="inferred from homology"/>
<dbReference type="OrthoDB" id="9793581at2"/>
<accession>F0SMA8</accession>
<evidence type="ECO:0000256" key="7">
    <source>
        <dbReference type="RuleBase" id="RU003879"/>
    </source>
</evidence>
<keyword evidence="7" id="KW-0653">Protein transport</keyword>
<comment type="similarity">
    <text evidence="2 7">Belongs to the ExbD/TolR family.</text>
</comment>
<evidence type="ECO:0000256" key="6">
    <source>
        <dbReference type="ARBA" id="ARBA00023136"/>
    </source>
</evidence>
<keyword evidence="4 7" id="KW-0812">Transmembrane</keyword>
<reference evidence="9" key="1">
    <citation type="submission" date="2011-02" db="EMBL/GenBank/DDBJ databases">
        <title>The complete genome of Planctomyces brasiliensis DSM 5305.</title>
        <authorList>
            <person name="Lucas S."/>
            <person name="Copeland A."/>
            <person name="Lapidus A."/>
            <person name="Bruce D."/>
            <person name="Goodwin L."/>
            <person name="Pitluck S."/>
            <person name="Kyrpides N."/>
            <person name="Mavromatis K."/>
            <person name="Pagani I."/>
            <person name="Ivanova N."/>
            <person name="Ovchinnikova G."/>
            <person name="Lu M."/>
            <person name="Detter J.C."/>
            <person name="Han C."/>
            <person name="Land M."/>
            <person name="Hauser L."/>
            <person name="Markowitz V."/>
            <person name="Cheng J.-F."/>
            <person name="Hugenholtz P."/>
            <person name="Woyke T."/>
            <person name="Wu D."/>
            <person name="Tindall B."/>
            <person name="Pomrenke H.G."/>
            <person name="Brambilla E."/>
            <person name="Klenk H.-P."/>
            <person name="Eisen J.A."/>
        </authorList>
    </citation>
    <scope>NUCLEOTIDE SEQUENCE [LARGE SCALE GENOMIC DNA]</scope>
    <source>
        <strain evidence="9">ATCC 49424 / DSM 5305 / JCM 21570 / NBRC 103401 / IFAM 1448</strain>
    </source>
</reference>
<dbReference type="EMBL" id="CP002546">
    <property type="protein sequence ID" value="ADY62087.1"/>
    <property type="molecule type" value="Genomic_DNA"/>
</dbReference>
<organism evidence="8 9">
    <name type="scientific">Rubinisphaera brasiliensis (strain ATCC 49424 / DSM 5305 / JCM 21570 / IAM 15109 / NBRC 103401 / IFAM 1448)</name>
    <name type="common">Planctomyces brasiliensis</name>
    <dbReference type="NCBI Taxonomy" id="756272"/>
    <lineage>
        <taxon>Bacteria</taxon>
        <taxon>Pseudomonadati</taxon>
        <taxon>Planctomycetota</taxon>
        <taxon>Planctomycetia</taxon>
        <taxon>Planctomycetales</taxon>
        <taxon>Planctomycetaceae</taxon>
        <taxon>Rubinisphaera</taxon>
    </lineage>
</organism>
<keyword evidence="6" id="KW-0472">Membrane</keyword>
<dbReference type="Pfam" id="PF02472">
    <property type="entry name" value="ExbD"/>
    <property type="match status" value="1"/>
</dbReference>
<dbReference type="PANTHER" id="PTHR30558">
    <property type="entry name" value="EXBD MEMBRANE COMPONENT OF PMF-DRIVEN MACROMOLECULE IMPORT SYSTEM"/>
    <property type="match status" value="1"/>
</dbReference>
<sequence length="143" mass="15828">MARSSARQRRLAKMGGDLDITPMIDVTFLLLIFFMVTSTMQSTPDVELPVAYHGEGVGQNQQVIVSIVDEDGRPKLIFGDPPGEEWTLPEIVTAAREQLQTGKTGILVKASGRIPTGYVKEVTSELQRLGELQFYYGVSERNQ</sequence>
<protein>
    <submittedName>
        <fullName evidence="8">Biopolymer transport protein ExbD/TolR</fullName>
    </submittedName>
</protein>
<keyword evidence="7" id="KW-0813">Transport</keyword>
<dbReference type="GO" id="GO:0015031">
    <property type="term" value="P:protein transport"/>
    <property type="evidence" value="ECO:0007669"/>
    <property type="project" value="UniProtKB-KW"/>
</dbReference>
<dbReference type="KEGG" id="pbs:Plabr_4516"/>
<dbReference type="eggNOG" id="COG0848">
    <property type="taxonomic scope" value="Bacteria"/>
</dbReference>
<keyword evidence="9" id="KW-1185">Reference proteome</keyword>
<dbReference type="InterPro" id="IPR003400">
    <property type="entry name" value="ExbD"/>
</dbReference>
<evidence type="ECO:0000256" key="1">
    <source>
        <dbReference type="ARBA" id="ARBA00004162"/>
    </source>
</evidence>
<dbReference type="GO" id="GO:0022857">
    <property type="term" value="F:transmembrane transporter activity"/>
    <property type="evidence" value="ECO:0007669"/>
    <property type="project" value="InterPro"/>
</dbReference>
<evidence type="ECO:0000256" key="3">
    <source>
        <dbReference type="ARBA" id="ARBA00022475"/>
    </source>
</evidence>
<name>F0SMA8_RUBBR</name>
<gene>
    <name evidence="8" type="ordered locus">Plabr_4516</name>
</gene>
<evidence type="ECO:0000256" key="4">
    <source>
        <dbReference type="ARBA" id="ARBA00022692"/>
    </source>
</evidence>
<dbReference type="STRING" id="756272.Plabr_4516"/>
<dbReference type="GO" id="GO:0005886">
    <property type="term" value="C:plasma membrane"/>
    <property type="evidence" value="ECO:0007669"/>
    <property type="project" value="UniProtKB-SubCell"/>
</dbReference>